<keyword evidence="2" id="KW-1133">Transmembrane helix</keyword>
<protein>
    <submittedName>
        <fullName evidence="3">Uncharacterized protein</fullName>
    </submittedName>
</protein>
<dbReference type="Pfam" id="PF17696">
    <property type="entry name" value="ALN"/>
    <property type="match status" value="1"/>
</dbReference>
<evidence type="ECO:0000313" key="3">
    <source>
        <dbReference type="EMBL" id="MXQ81542.1"/>
    </source>
</evidence>
<evidence type="ECO:0000256" key="1">
    <source>
        <dbReference type="SAM" id="MobiDB-lite"/>
    </source>
</evidence>
<dbReference type="AlphaFoldDB" id="A0A6B0QWV9"/>
<dbReference type="InterPro" id="IPR038780">
    <property type="entry name" value="ALN"/>
</dbReference>
<keyword evidence="2" id="KW-0812">Transmembrane</keyword>
<evidence type="ECO:0000256" key="2">
    <source>
        <dbReference type="SAM" id="Phobius"/>
    </source>
</evidence>
<dbReference type="PANTHER" id="PTHR37367">
    <property type="entry name" value="CHROMOSOME 4 OPEN READING FRAME 3"/>
    <property type="match status" value="1"/>
</dbReference>
<feature type="compositionally biased region" description="Basic and acidic residues" evidence="1">
    <location>
        <begin position="67"/>
        <end position="91"/>
    </location>
</feature>
<accession>A0A6B0QWV9</accession>
<feature type="region of interest" description="Disordered" evidence="1">
    <location>
        <begin position="64"/>
        <end position="99"/>
    </location>
</feature>
<proteinExistence type="predicted"/>
<keyword evidence="4" id="KW-1185">Reference proteome</keyword>
<dbReference type="Proteomes" id="UP000322234">
    <property type="component" value="Unassembled WGS sequence"/>
</dbReference>
<sequence length="129" mass="14875">MQRTAPAHWEGRAERRFPGAEMRMCVGWPLSTFSQAERGSAGSEAFQVLGFWRGYWCEMEVDAASEGGRDGPRERRGFGEAERQQQNHEVRSQSGAAVSPKHSYWLDLWLFILFDVIWFFFVYFLPCSG</sequence>
<feature type="transmembrane region" description="Helical" evidence="2">
    <location>
        <begin position="104"/>
        <end position="125"/>
    </location>
</feature>
<gene>
    <name evidence="3" type="ORF">E5288_WYG012009</name>
</gene>
<reference evidence="3" key="1">
    <citation type="submission" date="2019-10" db="EMBL/GenBank/DDBJ databases">
        <title>The sequence and de novo assembly of the wild yak genome.</title>
        <authorList>
            <person name="Liu Y."/>
        </authorList>
    </citation>
    <scope>NUCLEOTIDE SEQUENCE [LARGE SCALE GENOMIC DNA]</scope>
    <source>
        <strain evidence="3">WY2019</strain>
    </source>
</reference>
<dbReference type="PANTHER" id="PTHR37367:SF1">
    <property type="entry name" value="CHROMOSOME 4 OPEN READING FRAME 3"/>
    <property type="match status" value="1"/>
</dbReference>
<organism evidence="3 4">
    <name type="scientific">Bos mutus</name>
    <name type="common">wild yak</name>
    <dbReference type="NCBI Taxonomy" id="72004"/>
    <lineage>
        <taxon>Eukaryota</taxon>
        <taxon>Metazoa</taxon>
        <taxon>Chordata</taxon>
        <taxon>Craniata</taxon>
        <taxon>Vertebrata</taxon>
        <taxon>Euteleostomi</taxon>
        <taxon>Mammalia</taxon>
        <taxon>Eutheria</taxon>
        <taxon>Laurasiatheria</taxon>
        <taxon>Artiodactyla</taxon>
        <taxon>Ruminantia</taxon>
        <taxon>Pecora</taxon>
        <taxon>Bovidae</taxon>
        <taxon>Bovinae</taxon>
        <taxon>Bos</taxon>
    </lineage>
</organism>
<evidence type="ECO:0000313" key="4">
    <source>
        <dbReference type="Proteomes" id="UP000322234"/>
    </source>
</evidence>
<comment type="caution">
    <text evidence="3">The sequence shown here is derived from an EMBL/GenBank/DDBJ whole genome shotgun (WGS) entry which is preliminary data.</text>
</comment>
<dbReference type="EMBL" id="VBQZ03000008">
    <property type="protein sequence ID" value="MXQ81542.1"/>
    <property type="molecule type" value="Genomic_DNA"/>
</dbReference>
<keyword evidence="2" id="KW-0472">Membrane</keyword>
<name>A0A6B0QWV9_9CETA</name>